<accession>A0A2A4HGL5</accession>
<dbReference type="RefSeq" id="WP_096654742.1">
    <property type="nucleotide sequence ID" value="NZ_NWUX01000028.1"/>
</dbReference>
<dbReference type="OrthoDB" id="511700at2"/>
<keyword evidence="3" id="KW-1185">Reference proteome</keyword>
<organism evidence="2 3">
    <name type="scientific">Vreelandella nigrificans</name>
    <dbReference type="NCBI Taxonomy" id="2042704"/>
    <lineage>
        <taxon>Bacteria</taxon>
        <taxon>Pseudomonadati</taxon>
        <taxon>Pseudomonadota</taxon>
        <taxon>Gammaproteobacteria</taxon>
        <taxon>Oceanospirillales</taxon>
        <taxon>Halomonadaceae</taxon>
        <taxon>Vreelandella</taxon>
    </lineage>
</organism>
<sequence length="253" mass="27884">MLAIRFGHNLGILALLGALMAPLTAAANSLLIWPIYPIIESHQQASALWLENRGRQTVNMQLRIFAWSQEGGNDHYQPQQTLVGSPPMMTIAPGERQMVRLLRQASTPPGQEQAYRIIVDEIPALAANDRVPETPRAAVRLQMRYSLPLFVYGEGASPPARLANSGTPYPGLTWRVVQQGGQPQLEIRNAGQHHVRLSQVAFEQSGQRAEITEGLLGYVLPGQMRRWPLPPGLRPTGELRAHVSGVGHRISPE</sequence>
<reference evidence="3" key="1">
    <citation type="submission" date="2017-09" db="EMBL/GenBank/DDBJ databases">
        <authorList>
            <person name="Cho G.-S."/>
            <person name="Oguntoyinbo F.A."/>
            <person name="Cnockaert M."/>
            <person name="Kabisch J."/>
            <person name="Neve H."/>
            <person name="Bockelmann W."/>
            <person name="Wenning M."/>
            <person name="Franz C.M."/>
            <person name="Vandamme P."/>
        </authorList>
    </citation>
    <scope>NUCLEOTIDE SEQUENCE [LARGE SCALE GENOMIC DNA]</scope>
    <source>
        <strain evidence="3">MBT G8648</strain>
    </source>
</reference>
<dbReference type="GO" id="GO:0071555">
    <property type="term" value="P:cell wall organization"/>
    <property type="evidence" value="ECO:0007669"/>
    <property type="project" value="InterPro"/>
</dbReference>
<feature type="domain" description="Pili assembly chaperone N-terminal" evidence="1">
    <location>
        <begin position="38"/>
        <end position="151"/>
    </location>
</feature>
<dbReference type="GO" id="GO:0030288">
    <property type="term" value="C:outer membrane-bounded periplasmic space"/>
    <property type="evidence" value="ECO:0007669"/>
    <property type="project" value="InterPro"/>
</dbReference>
<evidence type="ECO:0000259" key="1">
    <source>
        <dbReference type="Pfam" id="PF00345"/>
    </source>
</evidence>
<protein>
    <submittedName>
        <fullName evidence="2">Molecular chaperone</fullName>
    </submittedName>
</protein>
<dbReference type="InterPro" id="IPR013783">
    <property type="entry name" value="Ig-like_fold"/>
</dbReference>
<dbReference type="EMBL" id="NWUX01000028">
    <property type="protein sequence ID" value="PCF93860.1"/>
    <property type="molecule type" value="Genomic_DNA"/>
</dbReference>
<evidence type="ECO:0000313" key="3">
    <source>
        <dbReference type="Proteomes" id="UP000218677"/>
    </source>
</evidence>
<name>A0A2A4HGL5_9GAMM</name>
<dbReference type="SUPFAM" id="SSF49354">
    <property type="entry name" value="PapD-like"/>
    <property type="match status" value="1"/>
</dbReference>
<dbReference type="InterPro" id="IPR050643">
    <property type="entry name" value="Periplasmic_pilus_chap"/>
</dbReference>
<dbReference type="PANTHER" id="PTHR30251:SF4">
    <property type="entry name" value="SLR1668 PROTEIN"/>
    <property type="match status" value="1"/>
</dbReference>
<dbReference type="Pfam" id="PF00345">
    <property type="entry name" value="PapD_N"/>
    <property type="match status" value="1"/>
</dbReference>
<dbReference type="Proteomes" id="UP000218677">
    <property type="component" value="Unassembled WGS sequence"/>
</dbReference>
<evidence type="ECO:0000313" key="2">
    <source>
        <dbReference type="EMBL" id="PCF93860.1"/>
    </source>
</evidence>
<gene>
    <name evidence="2" type="ORF">CPA45_20275</name>
</gene>
<dbReference type="InterPro" id="IPR016147">
    <property type="entry name" value="Pili_assmbl_chaperone_N"/>
</dbReference>
<dbReference type="AlphaFoldDB" id="A0A2A4HGL5"/>
<comment type="caution">
    <text evidence="2">The sequence shown here is derived from an EMBL/GenBank/DDBJ whole genome shotgun (WGS) entry which is preliminary data.</text>
</comment>
<dbReference type="InterPro" id="IPR008962">
    <property type="entry name" value="PapD-like_sf"/>
</dbReference>
<proteinExistence type="predicted"/>
<dbReference type="PANTHER" id="PTHR30251">
    <property type="entry name" value="PILUS ASSEMBLY CHAPERONE"/>
    <property type="match status" value="1"/>
</dbReference>
<dbReference type="Gene3D" id="2.60.40.10">
    <property type="entry name" value="Immunoglobulins"/>
    <property type="match status" value="2"/>
</dbReference>